<keyword evidence="2" id="KW-1185">Reference proteome</keyword>
<comment type="caution">
    <text evidence="1">The sequence shown here is derived from an EMBL/GenBank/DDBJ whole genome shotgun (WGS) entry which is preliminary data.</text>
</comment>
<dbReference type="eggNOG" id="ENOG5031Q5A">
    <property type="taxonomic scope" value="Bacteria"/>
</dbReference>
<dbReference type="EMBL" id="AMRA01000023">
    <property type="protein sequence ID" value="EKF25102.1"/>
    <property type="molecule type" value="Genomic_DNA"/>
</dbReference>
<organism evidence="1 2">
    <name type="scientific">Mycolicibacterium hassiacum (strain DSM 44199 / CIP 105218 / JCM 12690 / 3849)</name>
    <name type="common">Mycobacterium hassiacum</name>
    <dbReference type="NCBI Taxonomy" id="1122247"/>
    <lineage>
        <taxon>Bacteria</taxon>
        <taxon>Bacillati</taxon>
        <taxon>Actinomycetota</taxon>
        <taxon>Actinomycetes</taxon>
        <taxon>Mycobacteriales</taxon>
        <taxon>Mycobacteriaceae</taxon>
        <taxon>Mycolicibacterium</taxon>
    </lineage>
</organism>
<protein>
    <submittedName>
        <fullName evidence="1">Putative membrane protein</fullName>
    </submittedName>
</protein>
<name>K5BGT9_MYCHD</name>
<evidence type="ECO:0000313" key="2">
    <source>
        <dbReference type="Proteomes" id="UP000006265"/>
    </source>
</evidence>
<reference evidence="1 2" key="1">
    <citation type="journal article" date="2012" name="J. Bacteriol.">
        <title>Genome sequence of Mycobacterium hassiacum DSM 44199, a rare source of heat-stable mycobacterial proteins.</title>
        <authorList>
            <person name="Tiago I."/>
            <person name="Maranha A."/>
            <person name="Mendes V."/>
            <person name="Alarico S."/>
            <person name="Moynihan P.J."/>
            <person name="Clarke A.J."/>
            <person name="Macedo-Ribeiro S."/>
            <person name="Pereira P.J."/>
            <person name="Empadinhas N."/>
        </authorList>
    </citation>
    <scope>NUCLEOTIDE SEQUENCE [LARGE SCALE GENOMIC DNA]</scope>
    <source>
        <strain evidence="2">DSM 44199 / CIP 105218 / JCM 12690 / 3849</strain>
    </source>
</reference>
<proteinExistence type="predicted"/>
<dbReference type="PATRIC" id="fig|1122247.3.peg.811"/>
<evidence type="ECO:0000313" key="1">
    <source>
        <dbReference type="EMBL" id="EKF25102.1"/>
    </source>
</evidence>
<dbReference type="Proteomes" id="UP000006265">
    <property type="component" value="Unassembled WGS sequence"/>
</dbReference>
<accession>K5BGT9</accession>
<dbReference type="STRING" id="1122247.GCA_000379865_03487"/>
<sequence length="135" mass="14050">MTAPQPRPRVVTAAFWCWVVAAVVLVLGGLTGLFNPHDVPGPVRAMGGLIAAAGLGLSYLAGQARRGDPRFARAAVALAFALVAVLALLAVSTMWLGWLLALVLAMVGAVLMLRPAARQWFGSPGSEGFDQEGSR</sequence>
<gene>
    <name evidence="1" type="ORF">C731_0845</name>
</gene>
<dbReference type="AlphaFoldDB" id="K5BGT9"/>
<dbReference type="RefSeq" id="WP_005625012.1">
    <property type="nucleotide sequence ID" value="NZ_AMRA01000023.1"/>
</dbReference>